<reference evidence="1" key="1">
    <citation type="journal article" date="2021" name="Proc. Natl. Acad. Sci. U.S.A.">
        <title>A Catalog of Tens of Thousands of Viruses from Human Metagenomes Reveals Hidden Associations with Chronic Diseases.</title>
        <authorList>
            <person name="Tisza M.J."/>
            <person name="Buck C.B."/>
        </authorList>
    </citation>
    <scope>NUCLEOTIDE SEQUENCE</scope>
    <source>
        <strain evidence="1">Ctza028</strain>
    </source>
</reference>
<dbReference type="EMBL" id="BK015569">
    <property type="protein sequence ID" value="DAE13776.1"/>
    <property type="molecule type" value="Genomic_DNA"/>
</dbReference>
<accession>A0A8S5Q443</accession>
<sequence>MEKETFEMIRSYYNKKLPDMTREQFKANMCGYLNCMIELDKIDYMEYAKIVRHISTRKKLTVRAMK</sequence>
<evidence type="ECO:0000313" key="1">
    <source>
        <dbReference type="EMBL" id="DAE13776.1"/>
    </source>
</evidence>
<name>A0A8S5Q443_9CAUD</name>
<protein>
    <submittedName>
        <fullName evidence="1">Uncharacterized protein</fullName>
    </submittedName>
</protein>
<proteinExistence type="predicted"/>
<organism evidence="1">
    <name type="scientific">Podoviridae sp. ctza028</name>
    <dbReference type="NCBI Taxonomy" id="2825289"/>
    <lineage>
        <taxon>Viruses</taxon>
        <taxon>Duplodnaviria</taxon>
        <taxon>Heunggongvirae</taxon>
        <taxon>Uroviricota</taxon>
        <taxon>Caudoviricetes</taxon>
    </lineage>
</organism>